<reference evidence="4" key="1">
    <citation type="submission" date="2016-10" db="EMBL/GenBank/DDBJ databases">
        <authorList>
            <person name="Varghese N."/>
            <person name="Submissions S."/>
        </authorList>
    </citation>
    <scope>NUCLEOTIDE SEQUENCE [LARGE SCALE GENOMIC DNA]</scope>
    <source>
        <strain evidence="4">CGMCC 1.6489</strain>
    </source>
</reference>
<feature type="chain" id="PRO_5011629135" description="DUF2796 domain-containing protein" evidence="2">
    <location>
        <begin position="27"/>
        <end position="189"/>
    </location>
</feature>
<dbReference type="Proteomes" id="UP000198762">
    <property type="component" value="Unassembled WGS sequence"/>
</dbReference>
<organism evidence="3 4">
    <name type="scientific">Marinobacter segnicrescens</name>
    <dbReference type="NCBI Taxonomy" id="430453"/>
    <lineage>
        <taxon>Bacteria</taxon>
        <taxon>Pseudomonadati</taxon>
        <taxon>Pseudomonadota</taxon>
        <taxon>Gammaproteobacteria</taxon>
        <taxon>Pseudomonadales</taxon>
        <taxon>Marinobacteraceae</taxon>
        <taxon>Marinobacter</taxon>
    </lineage>
</organism>
<dbReference type="AlphaFoldDB" id="A0A1H9ZUB0"/>
<dbReference type="STRING" id="430453.SAMN04487962_10256"/>
<dbReference type="RefSeq" id="WP_091848752.1">
    <property type="nucleotide sequence ID" value="NZ_FOHZ01000002.1"/>
</dbReference>
<evidence type="ECO:0008006" key="5">
    <source>
        <dbReference type="Google" id="ProtNLM"/>
    </source>
</evidence>
<proteinExistence type="predicted"/>
<evidence type="ECO:0000256" key="2">
    <source>
        <dbReference type="SAM" id="SignalP"/>
    </source>
</evidence>
<evidence type="ECO:0000256" key="1">
    <source>
        <dbReference type="SAM" id="MobiDB-lite"/>
    </source>
</evidence>
<accession>A0A1H9ZUB0</accession>
<dbReference type="OrthoDB" id="7346546at2"/>
<feature type="compositionally biased region" description="Basic and acidic residues" evidence="1">
    <location>
        <begin position="110"/>
        <end position="133"/>
    </location>
</feature>
<sequence>MAMSTVRNLALTFTLSSLLLPVTVYGQDGQRAHVHGAAQLQVAIEDSSAELILRTPAANLVGFEHAPRGSGQEKVRKDALQWLEINALIQTPANDCAVSAASIHQIGGVGHDHGHDHDHGNGDGPKESGHSDVEVTQRLSCDSALSGTLSVPLMERFPGIESLSVDWITATGQGHSELKAGETALTLSR</sequence>
<evidence type="ECO:0000313" key="4">
    <source>
        <dbReference type="Proteomes" id="UP000198762"/>
    </source>
</evidence>
<dbReference type="Pfam" id="PF10986">
    <property type="entry name" value="ZrgA"/>
    <property type="match status" value="1"/>
</dbReference>
<gene>
    <name evidence="3" type="ORF">SAMN04487962_10256</name>
</gene>
<feature type="signal peptide" evidence="2">
    <location>
        <begin position="1"/>
        <end position="26"/>
    </location>
</feature>
<name>A0A1H9ZUB0_9GAMM</name>
<keyword evidence="2" id="KW-0732">Signal</keyword>
<keyword evidence="4" id="KW-1185">Reference proteome</keyword>
<dbReference type="InterPro" id="IPR021253">
    <property type="entry name" value="ZrgA-like"/>
</dbReference>
<protein>
    <recommendedName>
        <fullName evidence="5">DUF2796 domain-containing protein</fullName>
    </recommendedName>
</protein>
<evidence type="ECO:0000313" key="3">
    <source>
        <dbReference type="EMBL" id="SES85338.1"/>
    </source>
</evidence>
<dbReference type="EMBL" id="FOHZ01000002">
    <property type="protein sequence ID" value="SES85338.1"/>
    <property type="molecule type" value="Genomic_DNA"/>
</dbReference>
<feature type="region of interest" description="Disordered" evidence="1">
    <location>
        <begin position="107"/>
        <end position="133"/>
    </location>
</feature>